<dbReference type="Gene3D" id="3.40.50.150">
    <property type="entry name" value="Vaccinia Virus protein VP39"/>
    <property type="match status" value="1"/>
</dbReference>
<dbReference type="SUPFAM" id="SSF53335">
    <property type="entry name" value="S-adenosyl-L-methionine-dependent methyltransferases"/>
    <property type="match status" value="2"/>
</dbReference>
<evidence type="ECO:0000313" key="1">
    <source>
        <dbReference type="EMBL" id="GFM32527.1"/>
    </source>
</evidence>
<comment type="caution">
    <text evidence="1">The sequence shown here is derived from an EMBL/GenBank/DDBJ whole genome shotgun (WGS) entry which is preliminary data.</text>
</comment>
<dbReference type="PANTHER" id="PTHR43861">
    <property type="entry name" value="TRANS-ACONITATE 2-METHYLTRANSFERASE-RELATED"/>
    <property type="match status" value="1"/>
</dbReference>
<keyword evidence="2" id="KW-1185">Reference proteome</keyword>
<dbReference type="InterPro" id="IPR029063">
    <property type="entry name" value="SAM-dependent_MTases_sf"/>
</dbReference>
<sequence>MHPACSICGSPDIEDLGTIQRRSVTKRGIMTFTMPVGICSNCGFSFLHPTPTDEEFIRIHQNVYYPNWGDNRSVIEHARKVFEKVTQAITLPEQCAVLDIGCGEGNLLEVFREHGADCTGVEIREEIDIRRLEAQGITILRQPFQDIRFTRTFDLIIMDNVMEHVPDPSVFLAGVRNILAPQGHLVVLVPYVSPTSDEVFIPEHVNFFTPATLRNLCEAGGFETVEPPDERKALSIYRPNATAVKRELSNQYPAVKDLISDYMMRKDARDALIRNGVQQKIDAFFAQGKSVMFYGAGSYALYMMEHLNLSHERFLGFVESNPLKVGKPFLDHTVRGLDDLVRLQPDAVFICTENSHFINEITELLRKAMPEGQHTVITMHDIRAEAAAS</sequence>
<gene>
    <name evidence="1" type="ORF">DSM101010T_08920</name>
</gene>
<dbReference type="Proteomes" id="UP000503840">
    <property type="component" value="Unassembled WGS sequence"/>
</dbReference>
<evidence type="ECO:0000313" key="2">
    <source>
        <dbReference type="Proteomes" id="UP000503840"/>
    </source>
</evidence>
<dbReference type="Pfam" id="PF13489">
    <property type="entry name" value="Methyltransf_23"/>
    <property type="match status" value="1"/>
</dbReference>
<reference evidence="1 2" key="1">
    <citation type="submission" date="2020-05" db="EMBL/GenBank/DDBJ databases">
        <title>Draft genome sequence of Desulfovibrio sp. strain HN2T.</title>
        <authorList>
            <person name="Ueno A."/>
            <person name="Tamazawa S."/>
            <person name="Tamamura S."/>
            <person name="Murakami T."/>
            <person name="Kiyama T."/>
            <person name="Inomata H."/>
            <person name="Amano Y."/>
            <person name="Miyakawa K."/>
            <person name="Tamaki H."/>
            <person name="Naganuma T."/>
            <person name="Kaneko K."/>
        </authorList>
    </citation>
    <scope>NUCLEOTIDE SEQUENCE [LARGE SCALE GENOMIC DNA]</scope>
    <source>
        <strain evidence="1 2">HN2</strain>
    </source>
</reference>
<organism evidence="1 2">
    <name type="scientific">Desulfovibrio subterraneus</name>
    <dbReference type="NCBI Taxonomy" id="2718620"/>
    <lineage>
        <taxon>Bacteria</taxon>
        <taxon>Pseudomonadati</taxon>
        <taxon>Thermodesulfobacteriota</taxon>
        <taxon>Desulfovibrionia</taxon>
        <taxon>Desulfovibrionales</taxon>
        <taxon>Desulfovibrionaceae</taxon>
        <taxon>Desulfovibrio</taxon>
    </lineage>
</organism>
<proteinExistence type="predicted"/>
<dbReference type="Gene3D" id="3.40.50.720">
    <property type="entry name" value="NAD(P)-binding Rossmann-like Domain"/>
    <property type="match status" value="1"/>
</dbReference>
<dbReference type="AlphaFoldDB" id="A0A7J0BFN8"/>
<protein>
    <submittedName>
        <fullName evidence="1">Uncharacterized protein</fullName>
    </submittedName>
</protein>
<dbReference type="EMBL" id="BLVO01000012">
    <property type="protein sequence ID" value="GFM32527.1"/>
    <property type="molecule type" value="Genomic_DNA"/>
</dbReference>
<dbReference type="RefSeq" id="WP_174404228.1">
    <property type="nucleotide sequence ID" value="NZ_BLVO01000012.1"/>
</dbReference>
<accession>A0A7J0BFN8</accession>
<name>A0A7J0BFN8_9BACT</name>
<dbReference type="CDD" id="cd02440">
    <property type="entry name" value="AdoMet_MTases"/>
    <property type="match status" value="1"/>
</dbReference>